<name>A0A1M2V3V9_TRAPU</name>
<accession>A0A1M2V3V9</accession>
<dbReference type="EMBL" id="MNAD01001677">
    <property type="protein sequence ID" value="OJT02309.1"/>
    <property type="molecule type" value="Genomic_DNA"/>
</dbReference>
<dbReference type="Proteomes" id="UP000184267">
    <property type="component" value="Unassembled WGS sequence"/>
</dbReference>
<dbReference type="AlphaFoldDB" id="A0A1M2V3V9"/>
<evidence type="ECO:0000256" key="1">
    <source>
        <dbReference type="SAM" id="MobiDB-lite"/>
    </source>
</evidence>
<gene>
    <name evidence="2" type="ORF">TRAPUB_7166</name>
</gene>
<protein>
    <submittedName>
        <fullName evidence="2">Uncharacterized protein</fullName>
    </submittedName>
</protein>
<keyword evidence="3" id="KW-1185">Reference proteome</keyword>
<sequence length="68" mass="7479">MHMPRTRPPFPPPHHAQTADRGALYLQLLISTVFRSLRQHTGPSERSCSQYTSGASGTAREPQPPAKA</sequence>
<feature type="region of interest" description="Disordered" evidence="1">
    <location>
        <begin position="38"/>
        <end position="68"/>
    </location>
</feature>
<evidence type="ECO:0000313" key="3">
    <source>
        <dbReference type="Proteomes" id="UP000184267"/>
    </source>
</evidence>
<organism evidence="2 3">
    <name type="scientific">Trametes pubescens</name>
    <name type="common">White-rot fungus</name>
    <dbReference type="NCBI Taxonomy" id="154538"/>
    <lineage>
        <taxon>Eukaryota</taxon>
        <taxon>Fungi</taxon>
        <taxon>Dikarya</taxon>
        <taxon>Basidiomycota</taxon>
        <taxon>Agaricomycotina</taxon>
        <taxon>Agaricomycetes</taxon>
        <taxon>Polyporales</taxon>
        <taxon>Polyporaceae</taxon>
        <taxon>Trametes</taxon>
    </lineage>
</organism>
<reference evidence="2 3" key="1">
    <citation type="submission" date="2016-10" db="EMBL/GenBank/DDBJ databases">
        <title>Genome sequence of the basidiomycete white-rot fungus Trametes pubescens.</title>
        <authorList>
            <person name="Makela M.R."/>
            <person name="Granchi Z."/>
            <person name="Peng M."/>
            <person name="De Vries R.P."/>
            <person name="Grigoriev I."/>
            <person name="Riley R."/>
            <person name="Hilden K."/>
        </authorList>
    </citation>
    <scope>NUCLEOTIDE SEQUENCE [LARGE SCALE GENOMIC DNA]</scope>
    <source>
        <strain evidence="2 3">FBCC735</strain>
    </source>
</reference>
<evidence type="ECO:0000313" key="2">
    <source>
        <dbReference type="EMBL" id="OJT02309.1"/>
    </source>
</evidence>
<proteinExistence type="predicted"/>
<feature type="compositionally biased region" description="Polar residues" evidence="1">
    <location>
        <begin position="38"/>
        <end position="56"/>
    </location>
</feature>
<comment type="caution">
    <text evidence="2">The sequence shown here is derived from an EMBL/GenBank/DDBJ whole genome shotgun (WGS) entry which is preliminary data.</text>
</comment>